<dbReference type="GO" id="GO:0140410">
    <property type="term" value="F:monoatomic cation:bicarbonate symporter activity"/>
    <property type="evidence" value="ECO:0007669"/>
    <property type="project" value="TreeGrafter"/>
</dbReference>
<evidence type="ECO:0000256" key="6">
    <source>
        <dbReference type="ARBA" id="ARBA00022692"/>
    </source>
</evidence>
<keyword evidence="12" id="KW-0864">Zinc transport</keyword>
<evidence type="ECO:0000256" key="10">
    <source>
        <dbReference type="ARBA" id="ARBA00022833"/>
    </source>
</evidence>
<evidence type="ECO:0000313" key="26">
    <source>
        <dbReference type="EMBL" id="KAK7898363.1"/>
    </source>
</evidence>
<protein>
    <recommendedName>
        <fullName evidence="17">Zinc transporter ZIP4</fullName>
    </recommendedName>
    <alternativeName>
        <fullName evidence="19">Solute carrier family 39 member 4</fullName>
    </alternativeName>
    <alternativeName>
        <fullName evidence="18">Zrt- and Irt-like protein 4</fullName>
    </alternativeName>
</protein>
<dbReference type="Pfam" id="PF21116">
    <property type="entry name" value="EF-hand_Zip"/>
    <property type="match status" value="1"/>
</dbReference>
<keyword evidence="27" id="KW-1185">Reference proteome</keyword>
<evidence type="ECO:0000256" key="11">
    <source>
        <dbReference type="ARBA" id="ARBA00022843"/>
    </source>
</evidence>
<evidence type="ECO:0000313" key="27">
    <source>
        <dbReference type="Proteomes" id="UP001460270"/>
    </source>
</evidence>
<comment type="similarity">
    <text evidence="3">Belongs to the ZIP transporter (TC 2.A.5) family.</text>
</comment>
<dbReference type="EMBL" id="JBBPFD010000014">
    <property type="protein sequence ID" value="KAK7898363.1"/>
    <property type="molecule type" value="Genomic_DNA"/>
</dbReference>
<feature type="transmembrane region" description="Helical" evidence="22">
    <location>
        <begin position="633"/>
        <end position="652"/>
    </location>
</feature>
<evidence type="ECO:0000256" key="8">
    <source>
        <dbReference type="ARBA" id="ARBA00022729"/>
    </source>
</evidence>
<keyword evidence="15 22" id="KW-0472">Membrane</keyword>
<evidence type="ECO:0000256" key="9">
    <source>
        <dbReference type="ARBA" id="ARBA00022753"/>
    </source>
</evidence>
<dbReference type="GO" id="GO:0005385">
    <property type="term" value="F:zinc ion transmembrane transporter activity"/>
    <property type="evidence" value="ECO:0007669"/>
    <property type="project" value="TreeGrafter"/>
</dbReference>
<keyword evidence="8 23" id="KW-0732">Signal</keyword>
<evidence type="ECO:0000256" key="20">
    <source>
        <dbReference type="ARBA" id="ARBA00055808"/>
    </source>
</evidence>
<keyword evidence="14" id="KW-0406">Ion transport</keyword>
<evidence type="ECO:0000259" key="24">
    <source>
        <dbReference type="Pfam" id="PF18292"/>
    </source>
</evidence>
<feature type="transmembrane region" description="Helical" evidence="22">
    <location>
        <begin position="569"/>
        <end position="587"/>
    </location>
</feature>
<comment type="catalytic activity">
    <reaction evidence="16">
        <text>Zn(2+)(in) = Zn(2+)(out)</text>
        <dbReference type="Rhea" id="RHEA:29351"/>
        <dbReference type="ChEBI" id="CHEBI:29105"/>
    </reaction>
</comment>
<evidence type="ECO:0000256" key="22">
    <source>
        <dbReference type="SAM" id="Phobius"/>
    </source>
</evidence>
<dbReference type="GO" id="GO:0016324">
    <property type="term" value="C:apical plasma membrane"/>
    <property type="evidence" value="ECO:0007669"/>
    <property type="project" value="UniProtKB-SubCell"/>
</dbReference>
<evidence type="ECO:0000256" key="13">
    <source>
        <dbReference type="ARBA" id="ARBA00022989"/>
    </source>
</evidence>
<evidence type="ECO:0000256" key="19">
    <source>
        <dbReference type="ARBA" id="ARBA00042777"/>
    </source>
</evidence>
<evidence type="ECO:0000256" key="12">
    <source>
        <dbReference type="ARBA" id="ARBA00022906"/>
    </source>
</evidence>
<feature type="chain" id="PRO_5043967995" description="Zinc transporter ZIP4" evidence="23">
    <location>
        <begin position="21"/>
        <end position="658"/>
    </location>
</feature>
<evidence type="ECO:0000256" key="16">
    <source>
        <dbReference type="ARBA" id="ARBA00034634"/>
    </source>
</evidence>
<evidence type="ECO:0000256" key="4">
    <source>
        <dbReference type="ARBA" id="ARBA00022448"/>
    </source>
</evidence>
<feature type="region of interest" description="Disordered" evidence="21">
    <location>
        <begin position="479"/>
        <end position="501"/>
    </location>
</feature>
<dbReference type="AlphaFoldDB" id="A0AAW0NEQ0"/>
<comment type="caution">
    <text evidence="26">The sequence shown here is derived from an EMBL/GenBank/DDBJ whole genome shotgun (WGS) entry which is preliminary data.</text>
</comment>
<dbReference type="InterPro" id="IPR050799">
    <property type="entry name" value="ZIP_Transporter"/>
</dbReference>
<dbReference type="GO" id="GO:0030003">
    <property type="term" value="P:intracellular monoatomic cation homeostasis"/>
    <property type="evidence" value="ECO:0007669"/>
    <property type="project" value="TreeGrafter"/>
</dbReference>
<evidence type="ECO:0000259" key="25">
    <source>
        <dbReference type="Pfam" id="PF21116"/>
    </source>
</evidence>
<keyword evidence="4" id="KW-0813">Transport</keyword>
<evidence type="ECO:0000256" key="5">
    <source>
        <dbReference type="ARBA" id="ARBA00022475"/>
    </source>
</evidence>
<evidence type="ECO:0000256" key="2">
    <source>
        <dbReference type="ARBA" id="ARBA00004424"/>
    </source>
</evidence>
<feature type="signal peptide" evidence="23">
    <location>
        <begin position="1"/>
        <end position="20"/>
    </location>
</feature>
<keyword evidence="9" id="KW-0967">Endosome</keyword>
<keyword evidence="6 22" id="KW-0812">Transmembrane</keyword>
<organism evidence="26 27">
    <name type="scientific">Mugilogobius chulae</name>
    <name type="common">yellowstripe goby</name>
    <dbReference type="NCBI Taxonomy" id="88201"/>
    <lineage>
        <taxon>Eukaryota</taxon>
        <taxon>Metazoa</taxon>
        <taxon>Chordata</taxon>
        <taxon>Craniata</taxon>
        <taxon>Vertebrata</taxon>
        <taxon>Euteleostomi</taxon>
        <taxon>Actinopterygii</taxon>
        <taxon>Neopterygii</taxon>
        <taxon>Teleostei</taxon>
        <taxon>Neoteleostei</taxon>
        <taxon>Acanthomorphata</taxon>
        <taxon>Gobiaria</taxon>
        <taxon>Gobiiformes</taxon>
        <taxon>Gobioidei</taxon>
        <taxon>Gobiidae</taxon>
        <taxon>Gobionellinae</taxon>
        <taxon>Mugilogobius</taxon>
    </lineage>
</organism>
<dbReference type="GO" id="GO:0055038">
    <property type="term" value="C:recycling endosome membrane"/>
    <property type="evidence" value="ECO:0007669"/>
    <property type="project" value="UniProtKB-SubCell"/>
</dbReference>
<evidence type="ECO:0000256" key="23">
    <source>
        <dbReference type="SAM" id="SignalP"/>
    </source>
</evidence>
<dbReference type="InterPro" id="IPR041137">
    <property type="entry name" value="ZIP4_N"/>
</dbReference>
<feature type="transmembrane region" description="Helical" evidence="22">
    <location>
        <begin position="418"/>
        <end position="442"/>
    </location>
</feature>
<feature type="transmembrane region" description="Helical" evidence="22">
    <location>
        <begin position="336"/>
        <end position="360"/>
    </location>
</feature>
<evidence type="ECO:0000256" key="17">
    <source>
        <dbReference type="ARBA" id="ARBA00039394"/>
    </source>
</evidence>
<dbReference type="InterPro" id="IPR003689">
    <property type="entry name" value="ZIP"/>
</dbReference>
<evidence type="ECO:0000256" key="18">
    <source>
        <dbReference type="ARBA" id="ARBA00041703"/>
    </source>
</evidence>
<evidence type="ECO:0000256" key="3">
    <source>
        <dbReference type="ARBA" id="ARBA00006939"/>
    </source>
</evidence>
<dbReference type="InterPro" id="IPR049406">
    <property type="entry name" value="ZIP4_12_EF-hand"/>
</dbReference>
<feature type="region of interest" description="Disordered" evidence="21">
    <location>
        <begin position="241"/>
        <end position="261"/>
    </location>
</feature>
<gene>
    <name evidence="26" type="ORF">WMY93_019216</name>
</gene>
<feature type="transmembrane region" description="Helical" evidence="22">
    <location>
        <begin position="599"/>
        <end position="621"/>
    </location>
</feature>
<evidence type="ECO:0000256" key="15">
    <source>
        <dbReference type="ARBA" id="ARBA00023136"/>
    </source>
</evidence>
<feature type="domain" description="Zinc transporter ZIP4 N-terminal" evidence="24">
    <location>
        <begin position="48"/>
        <end position="201"/>
    </location>
</feature>
<dbReference type="PANTHER" id="PTHR12191:SF21">
    <property type="entry name" value="ZINC TRANSPORTER ZIP4"/>
    <property type="match status" value="1"/>
</dbReference>
<feature type="compositionally biased region" description="Basic and acidic residues" evidence="21">
    <location>
        <begin position="242"/>
        <end position="259"/>
    </location>
</feature>
<comment type="subcellular location">
    <subcellularLocation>
        <location evidence="2">Apical cell membrane</location>
        <topology evidence="2">Multi-pass membrane protein</topology>
    </subcellularLocation>
    <subcellularLocation>
        <location evidence="1">Recycling endosome membrane</location>
        <topology evidence="1">Multi-pass membrane protein</topology>
    </subcellularLocation>
</comment>
<proteinExistence type="inferred from homology"/>
<reference evidence="27" key="1">
    <citation type="submission" date="2024-04" db="EMBL/GenBank/DDBJ databases">
        <title>Salinicola lusitanus LLJ914,a marine bacterium isolated from the Okinawa Trough.</title>
        <authorList>
            <person name="Li J."/>
        </authorList>
    </citation>
    <scope>NUCLEOTIDE SEQUENCE [LARGE SCALE GENOMIC DNA]</scope>
</reference>
<feature type="compositionally biased region" description="Basic and acidic residues" evidence="21">
    <location>
        <begin position="479"/>
        <end position="488"/>
    </location>
</feature>
<dbReference type="GO" id="GO:0071578">
    <property type="term" value="P:zinc ion import across plasma membrane"/>
    <property type="evidence" value="ECO:0007669"/>
    <property type="project" value="TreeGrafter"/>
</dbReference>
<evidence type="ECO:0000256" key="21">
    <source>
        <dbReference type="SAM" id="MobiDB-lite"/>
    </source>
</evidence>
<accession>A0AAW0NEQ0</accession>
<feature type="transmembrane region" description="Helical" evidence="22">
    <location>
        <begin position="372"/>
        <end position="398"/>
    </location>
</feature>
<dbReference type="GO" id="GO:0046872">
    <property type="term" value="F:metal ion binding"/>
    <property type="evidence" value="ECO:0007669"/>
    <property type="project" value="UniProtKB-KW"/>
</dbReference>
<evidence type="ECO:0000256" key="14">
    <source>
        <dbReference type="ARBA" id="ARBA00023065"/>
    </source>
</evidence>
<keyword evidence="10" id="KW-0862">Zinc</keyword>
<comment type="function">
    <text evidence="20">Selective transporter that mediates the uptake of Zn(2+). Plays an essential role for dietary zinc uptake from small intestine. The Zn(2+) uniporter activity is regulated by zinc availability. Also exhibits polyspecific binding and transport of Cu(2+), Cd(2+) and possibly Ni(2+) but at higher concentrations.</text>
</comment>
<evidence type="ECO:0000256" key="7">
    <source>
        <dbReference type="ARBA" id="ARBA00022723"/>
    </source>
</evidence>
<sequence>MYSSLVRVFFLFVGCAFASASLEEVYLDVVRTVTPGAQELTRTAARTVFNTLENRVQCGKVPCGKCRPADAIHQLITTNQENNNNSLYISVSDFSFLAAGGVLYLRSPELACAAINRGAWKEETERFLHELAHGGHQHDKAHQHDSVNVKTVELLLQSLQYRPLEAQSCVGAGDLTDGLEDGDLGTVLGRVLFHTLKGNCFMTLALPDQSFFLNDILHRLGSDNFTVEELKRLMSSLNLGSEDDHDHDHDHSEEHEGHNHLRVKRSAQEANSTWGGHCFSAEDLIQIYSLTNSSSSEATSDLARISPALIQQVLSGACSETPLPVKPDGLSKTDRYLYATLANVVITLLAMFGIVVLLCTSCTTMFQLSIQFCVSLAVGSLTGDALLHLMPMFLGLHVHTEEGSSGHDHSHNAPPPDYVLKMLVVMAGIYYFYLMETLFSLISHRKKKHQQSHHHGDESEPHHCDHGRVLEMYQQEKQKEKSVSRADLVDSEEEKPQKKRTREQRLLPYMITIGDSIHNFADGLALGAAFSVSWKSGLATSIAVMCHELPHELGDFAILLNCGVSIRRALLLNVGSALTSFFGLYIALSVATDVATQQWIAAVTSGLFLYVGLADMLPTLVHIDSRRPWTMFLLQNVGLLSGWSILLLLSLYEEEISF</sequence>
<keyword evidence="13 22" id="KW-1133">Transmembrane helix</keyword>
<dbReference type="Pfam" id="PF18292">
    <property type="entry name" value="ZIP4_domain"/>
    <property type="match status" value="1"/>
</dbReference>
<keyword evidence="7" id="KW-0479">Metal-binding</keyword>
<dbReference type="Pfam" id="PF02535">
    <property type="entry name" value="Zip"/>
    <property type="match status" value="1"/>
</dbReference>
<evidence type="ECO:0000256" key="1">
    <source>
        <dbReference type="ARBA" id="ARBA00004195"/>
    </source>
</evidence>
<feature type="domain" description="Zinc transporter ZIP4/12 EF-hand" evidence="25">
    <location>
        <begin position="216"/>
        <end position="317"/>
    </location>
</feature>
<dbReference type="PANTHER" id="PTHR12191">
    <property type="entry name" value="SOLUTE CARRIER FAMILY 39"/>
    <property type="match status" value="1"/>
</dbReference>
<keyword evidence="5" id="KW-1003">Cell membrane</keyword>
<name>A0AAW0NEQ0_9GOBI</name>
<dbReference type="Proteomes" id="UP001460270">
    <property type="component" value="Unassembled WGS sequence"/>
</dbReference>
<keyword evidence="11" id="KW-0832">Ubl conjugation</keyword>